<dbReference type="SUPFAM" id="SSF53850">
    <property type="entry name" value="Periplasmic binding protein-like II"/>
    <property type="match status" value="1"/>
</dbReference>
<protein>
    <submittedName>
        <fullName evidence="7">Extracellular solute-binding protein</fullName>
    </submittedName>
</protein>
<evidence type="ECO:0000256" key="5">
    <source>
        <dbReference type="ARBA" id="ARBA00023288"/>
    </source>
</evidence>
<evidence type="ECO:0000313" key="7">
    <source>
        <dbReference type="EMBL" id="RKN72998.1"/>
    </source>
</evidence>
<dbReference type="Pfam" id="PF01547">
    <property type="entry name" value="SBP_bac_1"/>
    <property type="match status" value="1"/>
</dbReference>
<dbReference type="EMBL" id="RBAH01000026">
    <property type="protein sequence ID" value="RKN72998.1"/>
    <property type="molecule type" value="Genomic_DNA"/>
</dbReference>
<evidence type="ECO:0000256" key="4">
    <source>
        <dbReference type="ARBA" id="ARBA00023139"/>
    </source>
</evidence>
<proteinExistence type="predicted"/>
<keyword evidence="8" id="KW-1185">Reference proteome</keyword>
<feature type="chain" id="PRO_5017423540" evidence="6">
    <location>
        <begin position="28"/>
        <end position="513"/>
    </location>
</feature>
<evidence type="ECO:0000256" key="6">
    <source>
        <dbReference type="SAM" id="SignalP"/>
    </source>
</evidence>
<evidence type="ECO:0000256" key="3">
    <source>
        <dbReference type="ARBA" id="ARBA00023136"/>
    </source>
</evidence>
<dbReference type="AlphaFoldDB" id="A0A3B0BLN9"/>
<dbReference type="PANTHER" id="PTHR43649:SF33">
    <property type="entry name" value="POLYGALACTURONAN_RHAMNOGALACTURONAN-BINDING PROTEIN YTCQ"/>
    <property type="match status" value="1"/>
</dbReference>
<keyword evidence="4" id="KW-0564">Palmitate</keyword>
<dbReference type="Proteomes" id="UP000282311">
    <property type="component" value="Unassembled WGS sequence"/>
</dbReference>
<evidence type="ECO:0000313" key="8">
    <source>
        <dbReference type="Proteomes" id="UP000282311"/>
    </source>
</evidence>
<keyword evidence="5" id="KW-0449">Lipoprotein</keyword>
<dbReference type="InterPro" id="IPR050490">
    <property type="entry name" value="Bact_solute-bd_prot1"/>
</dbReference>
<evidence type="ECO:0000256" key="2">
    <source>
        <dbReference type="ARBA" id="ARBA00022729"/>
    </source>
</evidence>
<sequence length="513" mass="56933">MGGTTMKKRLALTVTASLIAMSLAACGTEGKNAGGDTSGKQTAVVDDGTEKMDITMLVSTAAGGGWPDDHPMIKRLNEKLNINLKFQWVPGDSFDEKMNVLAASNNFPDVFQVWNASLYAKWQEKGVFLDLKPLLGQYPNITKSIPQADLQLMNPKDHIYGLPIYAPAFRSNLSVRNDWLQKLGLSMPTTVDEFYNVAKAFASNDPDGNKKNDTIGFSMSVSANGNIVGIDYLKGAFGLANNWKEEGGKLVPQQTQAKEWKDLVTFLRKAYSEGVLDKDFAVNKERDPWNKLEANTNGIAEVNPNEVYTVTMPTLQKLDPKADIVQLNPPKGPTGLQFANTIVSTSKVVVNSKVDAKKQQRIMKLLDYILSDEGYTLIKNGIEGVHYKKEGDKFVKLDAFDKDRPQILSTWFLRRFDPGIQIRLWDDKSYEQKVLSWFNTTEKYRWTDPAAGLVSETSSKSGADLNKKLTAAIVKAIVGQEPIESIDKAIEQWKSGGGDKIVQETNELYAKLK</sequence>
<feature type="signal peptide" evidence="6">
    <location>
        <begin position="1"/>
        <end position="27"/>
    </location>
</feature>
<gene>
    <name evidence="7" type="ORF">D7M11_28020</name>
</gene>
<dbReference type="PROSITE" id="PS51257">
    <property type="entry name" value="PROKAR_LIPOPROTEIN"/>
    <property type="match status" value="1"/>
</dbReference>
<dbReference type="InterPro" id="IPR006059">
    <property type="entry name" value="SBP"/>
</dbReference>
<reference evidence="7 8" key="1">
    <citation type="journal article" date="2007" name="Int. J. Syst. Evol. Microbiol.">
        <title>Paenibacillus ginsengarvi sp. nov., isolated from soil from ginseng cultivation.</title>
        <authorList>
            <person name="Yoon M.H."/>
            <person name="Ten L.N."/>
            <person name="Im W.T."/>
        </authorList>
    </citation>
    <scope>NUCLEOTIDE SEQUENCE [LARGE SCALE GENOMIC DNA]</scope>
    <source>
        <strain evidence="7 8">KCTC 13059</strain>
    </source>
</reference>
<organism evidence="7 8">
    <name type="scientific">Paenibacillus ginsengarvi</name>
    <dbReference type="NCBI Taxonomy" id="400777"/>
    <lineage>
        <taxon>Bacteria</taxon>
        <taxon>Bacillati</taxon>
        <taxon>Bacillota</taxon>
        <taxon>Bacilli</taxon>
        <taxon>Bacillales</taxon>
        <taxon>Paenibacillaceae</taxon>
        <taxon>Paenibacillus</taxon>
    </lineage>
</organism>
<dbReference type="OrthoDB" id="9787283at2"/>
<keyword evidence="1" id="KW-1003">Cell membrane</keyword>
<name>A0A3B0BLN9_9BACL</name>
<keyword evidence="2 6" id="KW-0732">Signal</keyword>
<dbReference type="Gene3D" id="3.40.190.10">
    <property type="entry name" value="Periplasmic binding protein-like II"/>
    <property type="match status" value="2"/>
</dbReference>
<evidence type="ECO:0000256" key="1">
    <source>
        <dbReference type="ARBA" id="ARBA00022475"/>
    </source>
</evidence>
<dbReference type="PANTHER" id="PTHR43649">
    <property type="entry name" value="ARABINOSE-BINDING PROTEIN-RELATED"/>
    <property type="match status" value="1"/>
</dbReference>
<comment type="caution">
    <text evidence="7">The sequence shown here is derived from an EMBL/GenBank/DDBJ whole genome shotgun (WGS) entry which is preliminary data.</text>
</comment>
<keyword evidence="3" id="KW-0472">Membrane</keyword>
<accession>A0A3B0BLN9</accession>